<dbReference type="Proteomes" id="UP000499080">
    <property type="component" value="Unassembled WGS sequence"/>
</dbReference>
<evidence type="ECO:0000256" key="1">
    <source>
        <dbReference type="SAM" id="MobiDB-lite"/>
    </source>
</evidence>
<organism evidence="2 3">
    <name type="scientific">Araneus ventricosus</name>
    <name type="common">Orbweaver spider</name>
    <name type="synonym">Epeira ventricosa</name>
    <dbReference type="NCBI Taxonomy" id="182803"/>
    <lineage>
        <taxon>Eukaryota</taxon>
        <taxon>Metazoa</taxon>
        <taxon>Ecdysozoa</taxon>
        <taxon>Arthropoda</taxon>
        <taxon>Chelicerata</taxon>
        <taxon>Arachnida</taxon>
        <taxon>Araneae</taxon>
        <taxon>Araneomorphae</taxon>
        <taxon>Entelegynae</taxon>
        <taxon>Araneoidea</taxon>
        <taxon>Araneidae</taxon>
        <taxon>Araneus</taxon>
    </lineage>
</organism>
<dbReference type="EMBL" id="BGPR01001737">
    <property type="protein sequence ID" value="GBM60778.1"/>
    <property type="molecule type" value="Genomic_DNA"/>
</dbReference>
<dbReference type="AlphaFoldDB" id="A0A4Y2H7S0"/>
<keyword evidence="3" id="KW-1185">Reference proteome</keyword>
<gene>
    <name evidence="2" type="ORF">AVEN_233842_1</name>
</gene>
<feature type="region of interest" description="Disordered" evidence="1">
    <location>
        <begin position="63"/>
        <end position="95"/>
    </location>
</feature>
<accession>A0A4Y2H7S0</accession>
<protein>
    <submittedName>
        <fullName evidence="2">Uncharacterized protein</fullName>
    </submittedName>
</protein>
<evidence type="ECO:0000313" key="2">
    <source>
        <dbReference type="EMBL" id="GBM60778.1"/>
    </source>
</evidence>
<evidence type="ECO:0000313" key="3">
    <source>
        <dbReference type="Proteomes" id="UP000499080"/>
    </source>
</evidence>
<comment type="caution">
    <text evidence="2">The sequence shown here is derived from an EMBL/GenBank/DDBJ whole genome shotgun (WGS) entry which is preliminary data.</text>
</comment>
<sequence length="95" mass="10594">MQVLWTSRHCLYYFVVPNEFRPPHAGGAVLSPLALTRPCTLLGWAGPVWAFLRHASGRAFGPDGFGMHQSRRNRVSSLEPSGHRSRPYHKAIAAQ</sequence>
<reference evidence="2 3" key="1">
    <citation type="journal article" date="2019" name="Sci. Rep.">
        <title>Orb-weaving spider Araneus ventricosus genome elucidates the spidroin gene catalogue.</title>
        <authorList>
            <person name="Kono N."/>
            <person name="Nakamura H."/>
            <person name="Ohtoshi R."/>
            <person name="Moran D.A.P."/>
            <person name="Shinohara A."/>
            <person name="Yoshida Y."/>
            <person name="Fujiwara M."/>
            <person name="Mori M."/>
            <person name="Tomita M."/>
            <person name="Arakawa K."/>
        </authorList>
    </citation>
    <scope>NUCLEOTIDE SEQUENCE [LARGE SCALE GENOMIC DNA]</scope>
</reference>
<name>A0A4Y2H7S0_ARAVE</name>
<proteinExistence type="predicted"/>